<evidence type="ECO:0000313" key="3">
    <source>
        <dbReference type="EMBL" id="KAK4199931.1"/>
    </source>
</evidence>
<keyword evidence="1" id="KW-0812">Transmembrane</keyword>
<keyword evidence="4" id="KW-1185">Reference proteome</keyword>
<evidence type="ECO:0000256" key="1">
    <source>
        <dbReference type="SAM" id="Phobius"/>
    </source>
</evidence>
<reference evidence="3" key="1">
    <citation type="journal article" date="2023" name="Mol. Phylogenet. Evol.">
        <title>Genome-scale phylogeny and comparative genomics of the fungal order Sordariales.</title>
        <authorList>
            <person name="Hensen N."/>
            <person name="Bonometti L."/>
            <person name="Westerberg I."/>
            <person name="Brannstrom I.O."/>
            <person name="Guillou S."/>
            <person name="Cros-Aarteil S."/>
            <person name="Calhoun S."/>
            <person name="Haridas S."/>
            <person name="Kuo A."/>
            <person name="Mondo S."/>
            <person name="Pangilinan J."/>
            <person name="Riley R."/>
            <person name="LaButti K."/>
            <person name="Andreopoulos B."/>
            <person name="Lipzen A."/>
            <person name="Chen C."/>
            <person name="Yan M."/>
            <person name="Daum C."/>
            <person name="Ng V."/>
            <person name="Clum A."/>
            <person name="Steindorff A."/>
            <person name="Ohm R.A."/>
            <person name="Martin F."/>
            <person name="Silar P."/>
            <person name="Natvig D.O."/>
            <person name="Lalanne C."/>
            <person name="Gautier V."/>
            <person name="Ament-Velasquez S.L."/>
            <person name="Kruys A."/>
            <person name="Hutchinson M.I."/>
            <person name="Powell A.J."/>
            <person name="Barry K."/>
            <person name="Miller A.N."/>
            <person name="Grigoriev I.V."/>
            <person name="Debuchy R."/>
            <person name="Gladieux P."/>
            <person name="Hiltunen Thoren M."/>
            <person name="Johannesson H."/>
        </authorList>
    </citation>
    <scope>NUCLEOTIDE SEQUENCE</scope>
    <source>
        <strain evidence="3">CBS 315.58</strain>
    </source>
</reference>
<protein>
    <submittedName>
        <fullName evidence="3">Family 16 putative glycoside hydrolase</fullName>
    </submittedName>
</protein>
<feature type="domain" description="GH16" evidence="2">
    <location>
        <begin position="68"/>
        <end position="322"/>
    </location>
</feature>
<dbReference type="GO" id="GO:0009251">
    <property type="term" value="P:glucan catabolic process"/>
    <property type="evidence" value="ECO:0007669"/>
    <property type="project" value="TreeGrafter"/>
</dbReference>
<accession>A0AAN6XGP5</accession>
<dbReference type="PANTHER" id="PTHR10963:SF42">
    <property type="entry name" value="PUTATIVE (AFU_ORTHOLOGUE AFUA_5G02280)-RELATED"/>
    <property type="match status" value="1"/>
</dbReference>
<dbReference type="InterPro" id="IPR050546">
    <property type="entry name" value="Glycosyl_Hydrlase_16"/>
</dbReference>
<comment type="caution">
    <text evidence="3">The sequence shown here is derived from an EMBL/GenBank/DDBJ whole genome shotgun (WGS) entry which is preliminary data.</text>
</comment>
<dbReference type="PROSITE" id="PS51762">
    <property type="entry name" value="GH16_2"/>
    <property type="match status" value="1"/>
</dbReference>
<dbReference type="PANTHER" id="PTHR10963">
    <property type="entry name" value="GLYCOSYL HYDROLASE-RELATED"/>
    <property type="match status" value="1"/>
</dbReference>
<keyword evidence="3" id="KW-0378">Hydrolase</keyword>
<gene>
    <name evidence="3" type="ORF">QBC40DRAFT_78017</name>
</gene>
<name>A0AAN6XGP5_9PEZI</name>
<feature type="transmembrane region" description="Helical" evidence="1">
    <location>
        <begin position="21"/>
        <end position="42"/>
    </location>
</feature>
<sequence>MTYNEKEPSFWSPRTWTRRAWLIFATVIILIVIVIVATVVGVNATRNNGGGDGGGNRTEELAFIDTHPNYTKLDYQLIDTYLPSNFFKKFTYFNTYDPSRGFVHYVSPEDAAVYNLTTVNADTINIRVDTSRDNATTGRHSVRLESNRQYESGLFIFDVKHTPVGCGTWPALWLTDPSPGAWPANGEIDIMESINQGTNGNLVALHTTEGCNVKRVRRELTGAIGAEDCWNETNHNEGCTVKGPKNTFGPDFNAGGGGVVALEWRKEGIRSWIWPRGGVPSDINLNVAALGQGQGGVTTRPDPSAWGLPLADFPNTRCDMEQHFRNQSLIVNINICGDFITEDIWAESGCNRGMSCTDFIAHNPKAFVDAFWEFGSWQVWEAT</sequence>
<keyword evidence="1" id="KW-0472">Membrane</keyword>
<dbReference type="SUPFAM" id="SSF49899">
    <property type="entry name" value="Concanavalin A-like lectins/glucanases"/>
    <property type="match status" value="1"/>
</dbReference>
<dbReference type="CDD" id="cd02181">
    <property type="entry name" value="GH16_fungal_Lam16A_glucanase"/>
    <property type="match status" value="1"/>
</dbReference>
<dbReference type="InterPro" id="IPR013320">
    <property type="entry name" value="ConA-like_dom_sf"/>
</dbReference>
<proteinExistence type="predicted"/>
<dbReference type="Pfam" id="PF26113">
    <property type="entry name" value="GH16_XgeA"/>
    <property type="match status" value="1"/>
</dbReference>
<dbReference type="InterPro" id="IPR000757">
    <property type="entry name" value="Beta-glucanase-like"/>
</dbReference>
<reference evidence="3" key="2">
    <citation type="submission" date="2023-05" db="EMBL/GenBank/DDBJ databases">
        <authorList>
            <consortium name="Lawrence Berkeley National Laboratory"/>
            <person name="Steindorff A."/>
            <person name="Hensen N."/>
            <person name="Bonometti L."/>
            <person name="Westerberg I."/>
            <person name="Brannstrom I.O."/>
            <person name="Guillou S."/>
            <person name="Cros-Aarteil S."/>
            <person name="Calhoun S."/>
            <person name="Haridas S."/>
            <person name="Kuo A."/>
            <person name="Mondo S."/>
            <person name="Pangilinan J."/>
            <person name="Riley R."/>
            <person name="Labutti K."/>
            <person name="Andreopoulos B."/>
            <person name="Lipzen A."/>
            <person name="Chen C."/>
            <person name="Yanf M."/>
            <person name="Daum C."/>
            <person name="Ng V."/>
            <person name="Clum A."/>
            <person name="Ohm R."/>
            <person name="Martin F."/>
            <person name="Silar P."/>
            <person name="Natvig D."/>
            <person name="Lalanne C."/>
            <person name="Gautier V."/>
            <person name="Ament-Velasquez S.L."/>
            <person name="Kruys A."/>
            <person name="Hutchinson M.I."/>
            <person name="Powell A.J."/>
            <person name="Barry K."/>
            <person name="Miller A.N."/>
            <person name="Grigoriev I.V."/>
            <person name="Debuchy R."/>
            <person name="Gladieux P."/>
            <person name="Thoren M.H."/>
            <person name="Johannesson H."/>
        </authorList>
    </citation>
    <scope>NUCLEOTIDE SEQUENCE</scope>
    <source>
        <strain evidence="3">CBS 315.58</strain>
    </source>
</reference>
<dbReference type="EMBL" id="MU863926">
    <property type="protein sequence ID" value="KAK4199931.1"/>
    <property type="molecule type" value="Genomic_DNA"/>
</dbReference>
<organism evidence="3 4">
    <name type="scientific">Triangularia verruculosa</name>
    <dbReference type="NCBI Taxonomy" id="2587418"/>
    <lineage>
        <taxon>Eukaryota</taxon>
        <taxon>Fungi</taxon>
        <taxon>Dikarya</taxon>
        <taxon>Ascomycota</taxon>
        <taxon>Pezizomycotina</taxon>
        <taxon>Sordariomycetes</taxon>
        <taxon>Sordariomycetidae</taxon>
        <taxon>Sordariales</taxon>
        <taxon>Podosporaceae</taxon>
        <taxon>Triangularia</taxon>
    </lineage>
</organism>
<evidence type="ECO:0000313" key="4">
    <source>
        <dbReference type="Proteomes" id="UP001303160"/>
    </source>
</evidence>
<dbReference type="Proteomes" id="UP001303160">
    <property type="component" value="Unassembled WGS sequence"/>
</dbReference>
<evidence type="ECO:0000259" key="2">
    <source>
        <dbReference type="PROSITE" id="PS51762"/>
    </source>
</evidence>
<dbReference type="AlphaFoldDB" id="A0AAN6XGP5"/>
<keyword evidence="1" id="KW-1133">Transmembrane helix</keyword>
<dbReference type="Gene3D" id="2.60.120.200">
    <property type="match status" value="1"/>
</dbReference>
<dbReference type="GO" id="GO:0004553">
    <property type="term" value="F:hydrolase activity, hydrolyzing O-glycosyl compounds"/>
    <property type="evidence" value="ECO:0007669"/>
    <property type="project" value="InterPro"/>
</dbReference>